<dbReference type="PIRSF" id="PIRSF004555">
    <property type="entry name" value="UCP004555"/>
    <property type="match status" value="1"/>
</dbReference>
<evidence type="ECO:0000313" key="3">
    <source>
        <dbReference type="EMBL" id="KKQ18105.1"/>
    </source>
</evidence>
<dbReference type="Pfam" id="PF02575">
    <property type="entry name" value="YbaB_DNA_bd"/>
    <property type="match status" value="1"/>
</dbReference>
<evidence type="ECO:0000313" key="4">
    <source>
        <dbReference type="Proteomes" id="UP000034508"/>
    </source>
</evidence>
<sequence length="99" mass="10966">MLDKAKQLWELQKKARAIQKDLKDTEVEAKAASGLVTVVFNGEQHIQSIEIDPELLTPERKKELEKALQQAISEAISRVQAIASEKMKAIAGDLNIPGM</sequence>
<dbReference type="EMBL" id="LBSM01000009">
    <property type="protein sequence ID" value="KKQ18105.1"/>
    <property type="molecule type" value="Genomic_DNA"/>
</dbReference>
<comment type="subunit">
    <text evidence="2">Homodimer.</text>
</comment>
<dbReference type="AlphaFoldDB" id="A0A0G0FWA2"/>
<dbReference type="SUPFAM" id="SSF82607">
    <property type="entry name" value="YbaB-like"/>
    <property type="match status" value="1"/>
</dbReference>
<name>A0A0G0FWA2_9BACT</name>
<accession>A0A0G0FWA2</accession>
<keyword evidence="1 2" id="KW-0238">DNA-binding</keyword>
<protein>
    <recommendedName>
        <fullName evidence="2">Nucleoid-associated protein US31_C0009G0004</fullName>
    </recommendedName>
</protein>
<comment type="similarity">
    <text evidence="2">Belongs to the YbaB/EbfC family.</text>
</comment>
<proteinExistence type="inferred from homology"/>
<organism evidence="3 4">
    <name type="scientific">Berkelbacteria bacterium GW2011_GWA1_36_9</name>
    <dbReference type="NCBI Taxonomy" id="1618331"/>
    <lineage>
        <taxon>Bacteria</taxon>
        <taxon>Candidatus Berkelbacteria</taxon>
    </lineage>
</organism>
<comment type="subcellular location">
    <subcellularLocation>
        <location evidence="2">Cytoplasm</location>
        <location evidence="2">Nucleoid</location>
    </subcellularLocation>
</comment>
<reference evidence="3 4" key="1">
    <citation type="journal article" date="2015" name="Nature">
        <title>rRNA introns, odd ribosomes, and small enigmatic genomes across a large radiation of phyla.</title>
        <authorList>
            <person name="Brown C.T."/>
            <person name="Hug L.A."/>
            <person name="Thomas B.C."/>
            <person name="Sharon I."/>
            <person name="Castelle C.J."/>
            <person name="Singh A."/>
            <person name="Wilkins M.J."/>
            <person name="Williams K.H."/>
            <person name="Banfield J.F."/>
        </authorList>
    </citation>
    <scope>NUCLEOTIDE SEQUENCE [LARGE SCALE GENOMIC DNA]</scope>
</reference>
<dbReference type="GO" id="GO:0043590">
    <property type="term" value="C:bacterial nucleoid"/>
    <property type="evidence" value="ECO:0007669"/>
    <property type="project" value="UniProtKB-UniRule"/>
</dbReference>
<dbReference type="HAMAP" id="MF_00274">
    <property type="entry name" value="DNA_YbaB_EbfC"/>
    <property type="match status" value="1"/>
</dbReference>
<comment type="caution">
    <text evidence="3">The sequence shown here is derived from an EMBL/GenBank/DDBJ whole genome shotgun (WGS) entry which is preliminary data.</text>
</comment>
<dbReference type="Proteomes" id="UP000034508">
    <property type="component" value="Unassembled WGS sequence"/>
</dbReference>
<evidence type="ECO:0000256" key="1">
    <source>
        <dbReference type="ARBA" id="ARBA00023125"/>
    </source>
</evidence>
<evidence type="ECO:0000256" key="2">
    <source>
        <dbReference type="HAMAP-Rule" id="MF_00274"/>
    </source>
</evidence>
<dbReference type="GO" id="GO:0005829">
    <property type="term" value="C:cytosol"/>
    <property type="evidence" value="ECO:0007669"/>
    <property type="project" value="TreeGrafter"/>
</dbReference>
<dbReference type="InterPro" id="IPR036894">
    <property type="entry name" value="YbaB-like_sf"/>
</dbReference>
<comment type="function">
    <text evidence="2">Binds to DNA and alters its conformation. May be involved in regulation of gene expression, nucleoid organization and DNA protection.</text>
</comment>
<dbReference type="NCBIfam" id="TIGR00103">
    <property type="entry name" value="DNA_YbaB_EbfC"/>
    <property type="match status" value="1"/>
</dbReference>
<dbReference type="Gene3D" id="3.30.1310.10">
    <property type="entry name" value="Nucleoid-associated protein YbaB-like domain"/>
    <property type="match status" value="1"/>
</dbReference>
<gene>
    <name evidence="3" type="ORF">US31_C0009G0004</name>
</gene>
<dbReference type="PANTHER" id="PTHR33449:SF1">
    <property type="entry name" value="NUCLEOID-ASSOCIATED PROTEIN YBAB"/>
    <property type="match status" value="1"/>
</dbReference>
<dbReference type="GO" id="GO:0003677">
    <property type="term" value="F:DNA binding"/>
    <property type="evidence" value="ECO:0007669"/>
    <property type="project" value="UniProtKB-UniRule"/>
</dbReference>
<dbReference type="InterPro" id="IPR004401">
    <property type="entry name" value="YbaB/EbfC"/>
</dbReference>
<keyword evidence="2" id="KW-0963">Cytoplasm</keyword>
<dbReference type="PANTHER" id="PTHR33449">
    <property type="entry name" value="NUCLEOID-ASSOCIATED PROTEIN YBAB"/>
    <property type="match status" value="1"/>
</dbReference>